<sequence>MVRKYIKPILLAITVIILLFVFLNRGTIAKNREIVEHKVSNVTENATDFHISTNGVMIFDGQKLYFCDKDVNFIKSISSKDRELEVFFDNNYAFLYDSDLKKIYEYKDTGELLNTVQLDDDLYNIKYLNKYIVLHMKNDEYEILSILNSDGSIEEIYKTPNNIMTFDIYDKSKFAVAELTIDASGYQSILNMKGYGEKSSEKFTSEGALYLYTSKHEILMVTDKNMYIYKGGEKKSIEVPNVSDVLVVGRDVYLLHSGILSKYNFNLEEKSKQILAANVDRLVQVSNSIYAYGNSDIGGELGSDSQFYTRFGYSVDKIEFFGLTIGTLRNGVVTTYKIIDKRNLNEDSKPIGVQEEK</sequence>
<proteinExistence type="predicted"/>
<evidence type="ECO:0000313" key="1">
    <source>
        <dbReference type="EMBL" id="SHH52945.1"/>
    </source>
</evidence>
<dbReference type="OrthoDB" id="1696114at2"/>
<gene>
    <name evidence="1" type="ORF">SAMN02745245_01528</name>
</gene>
<dbReference type="EMBL" id="FQXI01000012">
    <property type="protein sequence ID" value="SHH52945.1"/>
    <property type="molecule type" value="Genomic_DNA"/>
</dbReference>
<protein>
    <submittedName>
        <fullName evidence="1">Uncharacterized protein</fullName>
    </submittedName>
</protein>
<name>A0A1M5TQ45_9FIRM</name>
<dbReference type="AlphaFoldDB" id="A0A1M5TQ45"/>
<dbReference type="RefSeq" id="WP_073185120.1">
    <property type="nucleotide sequence ID" value="NZ_FQXI01000012.1"/>
</dbReference>
<reference evidence="1 2" key="1">
    <citation type="submission" date="2016-11" db="EMBL/GenBank/DDBJ databases">
        <authorList>
            <person name="Jaros S."/>
            <person name="Januszkiewicz K."/>
            <person name="Wedrychowicz H."/>
        </authorList>
    </citation>
    <scope>NUCLEOTIDE SEQUENCE [LARGE SCALE GENOMIC DNA]</scope>
    <source>
        <strain evidence="1 2">DSM 21120</strain>
    </source>
</reference>
<evidence type="ECO:0000313" key="2">
    <source>
        <dbReference type="Proteomes" id="UP000184032"/>
    </source>
</evidence>
<keyword evidence="2" id="KW-1185">Reference proteome</keyword>
<dbReference type="Proteomes" id="UP000184032">
    <property type="component" value="Unassembled WGS sequence"/>
</dbReference>
<organism evidence="1 2">
    <name type="scientific">Anaerosphaera aminiphila DSM 21120</name>
    <dbReference type="NCBI Taxonomy" id="1120995"/>
    <lineage>
        <taxon>Bacteria</taxon>
        <taxon>Bacillati</taxon>
        <taxon>Bacillota</taxon>
        <taxon>Tissierellia</taxon>
        <taxon>Tissierellales</taxon>
        <taxon>Peptoniphilaceae</taxon>
        <taxon>Anaerosphaera</taxon>
    </lineage>
</organism>
<accession>A0A1M5TQ45</accession>
<dbReference type="STRING" id="1120995.SAMN02745245_01528"/>